<dbReference type="OrthoDB" id="415411at2759"/>
<dbReference type="Proteomes" id="UP000054047">
    <property type="component" value="Unassembled WGS sequence"/>
</dbReference>
<proteinExistence type="predicted"/>
<organism evidence="1 2">
    <name type="scientific">Ancylostoma duodenale</name>
    <dbReference type="NCBI Taxonomy" id="51022"/>
    <lineage>
        <taxon>Eukaryota</taxon>
        <taxon>Metazoa</taxon>
        <taxon>Ecdysozoa</taxon>
        <taxon>Nematoda</taxon>
        <taxon>Chromadorea</taxon>
        <taxon>Rhabditida</taxon>
        <taxon>Rhabditina</taxon>
        <taxon>Rhabditomorpha</taxon>
        <taxon>Strongyloidea</taxon>
        <taxon>Ancylostomatidae</taxon>
        <taxon>Ancylostomatinae</taxon>
        <taxon>Ancylostoma</taxon>
    </lineage>
</organism>
<sequence>AWVDYRPFYEWLTDVDAIVELFTRKKDPMNFVAWYIAEPDHTLHLNGFYNGELAKMLTKLDKLFAYLIEKLKKSSLDEHLNVIFTADHGHAEV</sequence>
<dbReference type="GO" id="GO:0016787">
    <property type="term" value="F:hydrolase activity"/>
    <property type="evidence" value="ECO:0007669"/>
    <property type="project" value="UniProtKB-ARBA"/>
</dbReference>
<evidence type="ECO:0000313" key="1">
    <source>
        <dbReference type="EMBL" id="KIH64688.1"/>
    </source>
</evidence>
<dbReference type="SUPFAM" id="SSF53649">
    <property type="entry name" value="Alkaline phosphatase-like"/>
    <property type="match status" value="1"/>
</dbReference>
<dbReference type="AlphaFoldDB" id="A0A0C2D548"/>
<keyword evidence="2" id="KW-1185">Reference proteome</keyword>
<accession>A0A0C2D548</accession>
<dbReference type="InterPro" id="IPR017850">
    <property type="entry name" value="Alkaline_phosphatase_core_sf"/>
</dbReference>
<reference evidence="1 2" key="1">
    <citation type="submission" date="2013-12" db="EMBL/GenBank/DDBJ databases">
        <title>Draft genome of the parsitic nematode Ancylostoma duodenale.</title>
        <authorList>
            <person name="Mitreva M."/>
        </authorList>
    </citation>
    <scope>NUCLEOTIDE SEQUENCE [LARGE SCALE GENOMIC DNA]</scope>
    <source>
        <strain evidence="1 2">Zhejiang</strain>
    </source>
</reference>
<feature type="non-terminal residue" evidence="1">
    <location>
        <position position="1"/>
    </location>
</feature>
<dbReference type="PANTHER" id="PTHR10151:SF120">
    <property type="entry name" value="BIS(5'-ADENOSYL)-TRIPHOSPHATASE"/>
    <property type="match status" value="1"/>
</dbReference>
<dbReference type="PANTHER" id="PTHR10151">
    <property type="entry name" value="ECTONUCLEOTIDE PYROPHOSPHATASE/PHOSPHODIESTERASE"/>
    <property type="match status" value="1"/>
</dbReference>
<evidence type="ECO:0000313" key="2">
    <source>
        <dbReference type="Proteomes" id="UP000054047"/>
    </source>
</evidence>
<dbReference type="Pfam" id="PF01663">
    <property type="entry name" value="Phosphodiest"/>
    <property type="match status" value="1"/>
</dbReference>
<name>A0A0C2D548_9BILA</name>
<dbReference type="Gene3D" id="3.40.720.10">
    <property type="entry name" value="Alkaline Phosphatase, subunit A"/>
    <property type="match status" value="1"/>
</dbReference>
<protein>
    <submittedName>
        <fullName evidence="1">Uncharacterized protein</fullName>
    </submittedName>
</protein>
<dbReference type="EMBL" id="KN727932">
    <property type="protein sequence ID" value="KIH64688.1"/>
    <property type="molecule type" value="Genomic_DNA"/>
</dbReference>
<dbReference type="InterPro" id="IPR002591">
    <property type="entry name" value="Phosphodiest/P_Trfase"/>
</dbReference>
<gene>
    <name evidence="1" type="ORF">ANCDUO_04998</name>
</gene>